<protein>
    <submittedName>
        <fullName evidence="1">Uncharacterized protein</fullName>
    </submittedName>
</protein>
<organism evidence="1 2">
    <name type="scientific">Nematocida parisii (strain ERTm3)</name>
    <name type="common">Nematode killer fungus</name>
    <dbReference type="NCBI Taxonomy" id="935791"/>
    <lineage>
        <taxon>Eukaryota</taxon>
        <taxon>Fungi</taxon>
        <taxon>Fungi incertae sedis</taxon>
        <taxon>Microsporidia</taxon>
        <taxon>Nematocida</taxon>
    </lineage>
</organism>
<dbReference type="Proteomes" id="UP000002872">
    <property type="component" value="Unassembled WGS sequence"/>
</dbReference>
<keyword evidence="2" id="KW-1185">Reference proteome</keyword>
<evidence type="ECO:0000313" key="1">
    <source>
        <dbReference type="EMBL" id="EIJ87572.1"/>
    </source>
</evidence>
<proteinExistence type="predicted"/>
<reference evidence="1" key="1">
    <citation type="submission" date="2011-01" db="EMBL/GenBank/DDBJ databases">
        <title>The Genome Sequence of Nematocida parisii strain ERTm3.</title>
        <authorList>
            <consortium name="The Broad Institute Genome Sequencing Platform"/>
            <consortium name="The Broad Institute Genome Sequencing Center for Infectious Disease"/>
            <person name="Cuomo C."/>
            <person name="Troemel E."/>
            <person name="Young S.K."/>
            <person name="Zeng Q."/>
            <person name="Gargeya S."/>
            <person name="Fitzgerald M."/>
            <person name="Haas B."/>
            <person name="Abouelleil A."/>
            <person name="Alvarado L."/>
            <person name="Arachchi H.M."/>
            <person name="Berlin A."/>
            <person name="Chapman S.B."/>
            <person name="Gearin G."/>
            <person name="Goldberg J."/>
            <person name="Griggs A."/>
            <person name="Gujja S."/>
            <person name="Hansen M."/>
            <person name="Heiman D."/>
            <person name="Howarth C."/>
            <person name="Larimer J."/>
            <person name="Lui A."/>
            <person name="MacDonald P.J.P."/>
            <person name="McCowen C."/>
            <person name="Montmayeur A."/>
            <person name="Murphy C."/>
            <person name="Neiman D."/>
            <person name="Pearson M."/>
            <person name="Priest M."/>
            <person name="Roberts A."/>
            <person name="Saif S."/>
            <person name="Shea T."/>
            <person name="Sisk P."/>
            <person name="Stolte C."/>
            <person name="Sykes S."/>
            <person name="Wortman J."/>
            <person name="Nusbaum C."/>
            <person name="Birren B."/>
        </authorList>
    </citation>
    <scope>NUCLEOTIDE SEQUENCE</scope>
    <source>
        <strain evidence="1">ERTm3</strain>
    </source>
</reference>
<dbReference type="OMA" id="VLCCKIK"/>
<dbReference type="EMBL" id="GL870881">
    <property type="protein sequence ID" value="EIJ87572.1"/>
    <property type="molecule type" value="Genomic_DNA"/>
</dbReference>
<dbReference type="VEuPathDB" id="MicrosporidiaDB:NEQG_02119"/>
<dbReference type="InParanoid" id="I3EEC5"/>
<accession>I3EEC5</accession>
<gene>
    <name evidence="1" type="ORF">NEQG_02119</name>
</gene>
<dbReference type="OrthoDB" id="2194262at2759"/>
<evidence type="ECO:0000313" key="2">
    <source>
        <dbReference type="Proteomes" id="UP000002872"/>
    </source>
</evidence>
<sequence>MNIKKEEMENVEESEDFFLGKHEQAHSEISVRESEYLPNERDLSTPASDVNIYEIISMYIPVEKTDQMKSLIRDVVTKKHTKQQIITRVNEMGIDPVAYNRLIIHFISLASQESAKNVQSESRSKVLKLKGALKDQFLMDIKKDLDDPAYNTKTHQQYSLFKRTPEDLSSAVSNRPQLISLFSANYNVLCCKIKRILSVKDLHNRLKKGSFEYKLSEQVTLETAKCTYAAILHYIKETIGKCLNIDRELDRNMLISAMFGNVRGAYLLYNNYPPS</sequence>
<dbReference type="HOGENOM" id="CLU_1012257_0_0_1"/>
<name>I3EEC5_NEMP3</name>
<dbReference type="AlphaFoldDB" id="I3EEC5"/>